<evidence type="ECO:0000313" key="1">
    <source>
        <dbReference type="EMBL" id="KAK6330278.1"/>
    </source>
</evidence>
<comment type="caution">
    <text evidence="1">The sequence shown here is derived from an EMBL/GenBank/DDBJ whole genome shotgun (WGS) entry which is preliminary data.</text>
</comment>
<sequence length="312" mass="35771">MKFSKSSSWSIRQRISLVGVVSVCMAAGVSAQVYEGIKEPTYPPVEIFGGAPPYRFRWVEKAEDRRGLCLIDWSGPDSTWQPFGSRVCTEAGAPADMGAQWLLSTMFNSATEDPYANFEGLVGNMGTGRCMEWKPALANEAIPDLPYQATTYGNLTSERCDLQNQYQYFKLKDWRNPDSKLNFIPRMWNHTCPEDQEPTILAKPIHSLVSYGCGKGLWKGEALTAVWGYWYYDNIEEHMYRVEGVFDRYQTILCCQGEHMLETGFCNEAMRKEGQGDRTPDVFWMQMCTHLFPSYPEFDRNRRENPDPKFVV</sequence>
<dbReference type="AlphaFoldDB" id="A0AAV9TWS3"/>
<protein>
    <submittedName>
        <fullName evidence="1">Uncharacterized protein</fullName>
    </submittedName>
</protein>
<keyword evidence="2" id="KW-1185">Reference proteome</keyword>
<organism evidence="1 2">
    <name type="scientific">Orbilia blumenaviensis</name>
    <dbReference type="NCBI Taxonomy" id="1796055"/>
    <lineage>
        <taxon>Eukaryota</taxon>
        <taxon>Fungi</taxon>
        <taxon>Dikarya</taxon>
        <taxon>Ascomycota</taxon>
        <taxon>Pezizomycotina</taxon>
        <taxon>Orbiliomycetes</taxon>
        <taxon>Orbiliales</taxon>
        <taxon>Orbiliaceae</taxon>
        <taxon>Orbilia</taxon>
    </lineage>
</organism>
<gene>
    <name evidence="1" type="ORF">TWF730_004773</name>
</gene>
<dbReference type="Proteomes" id="UP001373714">
    <property type="component" value="Unassembled WGS sequence"/>
</dbReference>
<reference evidence="1 2" key="1">
    <citation type="submission" date="2019-10" db="EMBL/GenBank/DDBJ databases">
        <authorList>
            <person name="Palmer J.M."/>
        </authorList>
    </citation>
    <scope>NUCLEOTIDE SEQUENCE [LARGE SCALE GENOMIC DNA]</scope>
    <source>
        <strain evidence="1 2">TWF730</strain>
    </source>
</reference>
<name>A0AAV9TWS3_9PEZI</name>
<accession>A0AAV9TWS3</accession>
<proteinExistence type="predicted"/>
<dbReference type="EMBL" id="JAVHNS010000019">
    <property type="protein sequence ID" value="KAK6330278.1"/>
    <property type="molecule type" value="Genomic_DNA"/>
</dbReference>
<evidence type="ECO:0000313" key="2">
    <source>
        <dbReference type="Proteomes" id="UP001373714"/>
    </source>
</evidence>